<evidence type="ECO:0000313" key="11">
    <source>
        <dbReference type="Proteomes" id="UP000549394"/>
    </source>
</evidence>
<dbReference type="PANTHER" id="PTHR14594:SF1">
    <property type="entry name" value="CENTROSOMAL PROTEIN OF 70 KDA"/>
    <property type="match status" value="1"/>
</dbReference>
<comment type="function">
    <text evidence="8">Plays a role in the organization of both preexisting and nascent microtubules in interphase cells. During mitosis, required for the organization and orientation of the mitotic spindle.</text>
</comment>
<comment type="subunit">
    <text evidence="2">Directly interacts with tubulin-gamma; this interaction determines centrosomal localization.</text>
</comment>
<evidence type="ECO:0000256" key="4">
    <source>
        <dbReference type="ARBA" id="ARBA00022490"/>
    </source>
</evidence>
<dbReference type="PANTHER" id="PTHR14594">
    <property type="entry name" value="CENTROSOMAL PROTEIN OF 70 KDA"/>
    <property type="match status" value="1"/>
</dbReference>
<evidence type="ECO:0000256" key="8">
    <source>
        <dbReference type="ARBA" id="ARBA00025273"/>
    </source>
</evidence>
<comment type="caution">
    <text evidence="10">The sequence shown here is derived from an EMBL/GenBank/DDBJ whole genome shotgun (WGS) entry which is preliminary data.</text>
</comment>
<accession>A0A7I8VR73</accession>
<dbReference type="OrthoDB" id="2020926at2759"/>
<dbReference type="AlphaFoldDB" id="A0A7I8VR73"/>
<dbReference type="GO" id="GO:0070507">
    <property type="term" value="P:regulation of microtubule cytoskeleton organization"/>
    <property type="evidence" value="ECO:0007669"/>
    <property type="project" value="InterPro"/>
</dbReference>
<proteinExistence type="predicted"/>
<evidence type="ECO:0000256" key="3">
    <source>
        <dbReference type="ARBA" id="ARBA00018408"/>
    </source>
</evidence>
<feature type="coiled-coil region" evidence="9">
    <location>
        <begin position="89"/>
        <end position="150"/>
    </location>
</feature>
<dbReference type="GO" id="GO:0005813">
    <property type="term" value="C:centrosome"/>
    <property type="evidence" value="ECO:0007669"/>
    <property type="project" value="UniProtKB-SubCell"/>
</dbReference>
<sequence length="390" mass="44626">MAGFAPEILVEQDEWHRLNDDLKHHGLLPLDIRLSDSGEIFLGSRESSRLRHILITLLSDTDRRQKLVHELLVTNQQLRTDIPERDNVLVAYKRKIEQLEEQLDNHEGLRKDTVKLKTLEDAIETAERRVKRARGKANELQQELNDIYSKLDVNTSDEANCALDALLKLATEIRSEFDDEPRKKHTVWCNKTVHRLTSRISQMQADYQLHKSALDSVCCRYLPKIKPDSSKQALHVIKLIEEEGRKHKRSLNDIPENVTRQVILHFMEVFNIRDFGGIYTAINSLYTKTSEYTNVLNALARTLGLDEDISPFQIVDSVADLVDIANDAAAKRVCDALGVTDIEDATAKIREQQAFLPTFRNIIKQLISILRLQTMEEIVPAVRALKLLAS</sequence>
<dbReference type="GO" id="GO:0060271">
    <property type="term" value="P:cilium assembly"/>
    <property type="evidence" value="ECO:0007669"/>
    <property type="project" value="InterPro"/>
</dbReference>
<gene>
    <name evidence="10" type="ORF">DGYR_LOCUS7143</name>
</gene>
<evidence type="ECO:0000256" key="1">
    <source>
        <dbReference type="ARBA" id="ARBA00004300"/>
    </source>
</evidence>
<evidence type="ECO:0000256" key="7">
    <source>
        <dbReference type="ARBA" id="ARBA00023212"/>
    </source>
</evidence>
<dbReference type="InterPro" id="IPR037692">
    <property type="entry name" value="CEP70"/>
</dbReference>
<dbReference type="GO" id="GO:0043015">
    <property type="term" value="F:gamma-tubulin binding"/>
    <property type="evidence" value="ECO:0007669"/>
    <property type="project" value="InterPro"/>
</dbReference>
<evidence type="ECO:0000256" key="9">
    <source>
        <dbReference type="SAM" id="Coils"/>
    </source>
</evidence>
<keyword evidence="7" id="KW-0206">Cytoskeleton</keyword>
<keyword evidence="11" id="KW-1185">Reference proteome</keyword>
<reference evidence="10 11" key="1">
    <citation type="submission" date="2020-08" db="EMBL/GenBank/DDBJ databases">
        <authorList>
            <person name="Hejnol A."/>
        </authorList>
    </citation>
    <scope>NUCLEOTIDE SEQUENCE [LARGE SCALE GENOMIC DNA]</scope>
</reference>
<dbReference type="EMBL" id="CAJFCJ010000009">
    <property type="protein sequence ID" value="CAD5118827.1"/>
    <property type="molecule type" value="Genomic_DNA"/>
</dbReference>
<evidence type="ECO:0000256" key="2">
    <source>
        <dbReference type="ARBA" id="ARBA00011832"/>
    </source>
</evidence>
<name>A0A7I8VR73_9ANNE</name>
<comment type="subcellular location">
    <subcellularLocation>
        <location evidence="1">Cytoplasm</location>
        <location evidence="1">Cytoskeleton</location>
        <location evidence="1">Microtubule organizing center</location>
        <location evidence="1">Centrosome</location>
    </subcellularLocation>
</comment>
<keyword evidence="5" id="KW-0802">TPR repeat</keyword>
<protein>
    <recommendedName>
        <fullName evidence="3">Centrosomal protein of 70 kDa</fullName>
    </recommendedName>
</protein>
<keyword evidence="4" id="KW-0963">Cytoplasm</keyword>
<evidence type="ECO:0000256" key="5">
    <source>
        <dbReference type="ARBA" id="ARBA00022803"/>
    </source>
</evidence>
<dbReference type="Proteomes" id="UP000549394">
    <property type="component" value="Unassembled WGS sequence"/>
</dbReference>
<organism evidence="10 11">
    <name type="scientific">Dimorphilus gyrociliatus</name>
    <dbReference type="NCBI Taxonomy" id="2664684"/>
    <lineage>
        <taxon>Eukaryota</taxon>
        <taxon>Metazoa</taxon>
        <taxon>Spiralia</taxon>
        <taxon>Lophotrochozoa</taxon>
        <taxon>Annelida</taxon>
        <taxon>Polychaeta</taxon>
        <taxon>Polychaeta incertae sedis</taxon>
        <taxon>Dinophilidae</taxon>
        <taxon>Dimorphilus</taxon>
    </lineage>
</organism>
<evidence type="ECO:0000256" key="6">
    <source>
        <dbReference type="ARBA" id="ARBA00023054"/>
    </source>
</evidence>
<keyword evidence="6 9" id="KW-0175">Coiled coil</keyword>
<evidence type="ECO:0000313" key="10">
    <source>
        <dbReference type="EMBL" id="CAD5118827.1"/>
    </source>
</evidence>